<keyword evidence="1" id="KW-0732">Signal</keyword>
<comment type="caution">
    <text evidence="2">The sequence shown here is derived from an EMBL/GenBank/DDBJ whole genome shotgun (WGS) entry which is preliminary data.</text>
</comment>
<evidence type="ECO:0000313" key="3">
    <source>
        <dbReference type="Proteomes" id="UP001206128"/>
    </source>
</evidence>
<sequence>MRGIGAVLAVLAASAVVLAGALPATAQRHDPVHPAVSVDQQALADNSIITTTPKALIAMTGLRVDTGARTFEFNTAERFGDPLEHVVAHWVGTQERFQYAVDSIARRPSLFHVFRLYRDDTGRVVSDDYFYTAG</sequence>
<dbReference type="RefSeq" id="WP_253777653.1">
    <property type="nucleotide sequence ID" value="NZ_JAMTCK010000017.1"/>
</dbReference>
<evidence type="ECO:0000256" key="1">
    <source>
        <dbReference type="SAM" id="SignalP"/>
    </source>
</evidence>
<feature type="chain" id="PRO_5042065492" evidence="1">
    <location>
        <begin position="27"/>
        <end position="134"/>
    </location>
</feature>
<keyword evidence="3" id="KW-1185">Reference proteome</keyword>
<dbReference type="AlphaFoldDB" id="A0AAE3GKH9"/>
<dbReference type="EMBL" id="JAMTCK010000017">
    <property type="protein sequence ID" value="MCP2169137.1"/>
    <property type="molecule type" value="Genomic_DNA"/>
</dbReference>
<feature type="signal peptide" evidence="1">
    <location>
        <begin position="1"/>
        <end position="26"/>
    </location>
</feature>
<evidence type="ECO:0000313" key="2">
    <source>
        <dbReference type="EMBL" id="MCP2169137.1"/>
    </source>
</evidence>
<reference evidence="2" key="1">
    <citation type="submission" date="2022-06" db="EMBL/GenBank/DDBJ databases">
        <title>Genomic Encyclopedia of Archaeal and Bacterial Type Strains, Phase II (KMG-II): from individual species to whole genera.</title>
        <authorList>
            <person name="Goeker M."/>
        </authorList>
    </citation>
    <scope>NUCLEOTIDE SEQUENCE</scope>
    <source>
        <strain evidence="2">DSM 43935</strain>
    </source>
</reference>
<accession>A0AAE3GKH9</accession>
<name>A0AAE3GKH9_9PSEU</name>
<dbReference type="Proteomes" id="UP001206128">
    <property type="component" value="Unassembled WGS sequence"/>
</dbReference>
<gene>
    <name evidence="2" type="ORF">LX83_006021</name>
</gene>
<organism evidence="2 3">
    <name type="scientific">Goodfellowiella coeruleoviolacea</name>
    <dbReference type="NCBI Taxonomy" id="334858"/>
    <lineage>
        <taxon>Bacteria</taxon>
        <taxon>Bacillati</taxon>
        <taxon>Actinomycetota</taxon>
        <taxon>Actinomycetes</taxon>
        <taxon>Pseudonocardiales</taxon>
        <taxon>Pseudonocardiaceae</taxon>
        <taxon>Goodfellowiella</taxon>
    </lineage>
</organism>
<proteinExistence type="predicted"/>
<protein>
    <submittedName>
        <fullName evidence="2">Uncharacterized protein</fullName>
    </submittedName>
</protein>